<feature type="non-terminal residue" evidence="2">
    <location>
        <position position="1"/>
    </location>
</feature>
<dbReference type="GO" id="GO:0005524">
    <property type="term" value="F:ATP binding"/>
    <property type="evidence" value="ECO:0007669"/>
    <property type="project" value="InterPro"/>
</dbReference>
<name>A0A9N9NKR3_FUNMO</name>
<dbReference type="AlphaFoldDB" id="A0A9N9NKR3"/>
<proteinExistence type="predicted"/>
<dbReference type="Pfam" id="PF07714">
    <property type="entry name" value="PK_Tyr_Ser-Thr"/>
    <property type="match status" value="1"/>
</dbReference>
<comment type="caution">
    <text evidence="2">The sequence shown here is derived from an EMBL/GenBank/DDBJ whole genome shotgun (WGS) entry which is preliminary data.</text>
</comment>
<feature type="domain" description="Protein kinase" evidence="1">
    <location>
        <begin position="1"/>
        <end position="111"/>
    </location>
</feature>
<protein>
    <submittedName>
        <fullName evidence="2">2861_t:CDS:1</fullName>
    </submittedName>
</protein>
<dbReference type="Gene3D" id="1.10.510.10">
    <property type="entry name" value="Transferase(Phosphotransferase) domain 1"/>
    <property type="match status" value="1"/>
</dbReference>
<sequence length="114" mass="12996">EDVSRWPGNDLDVVCLKSIDNSAYVTREFFQEASDVYSFGIIMMEVITGFPPFYDFPHDENLAISICEGLRPTIGRRIPQLLSNLIDQCLDADPTKRLSSEQLKNTLGQYYKDV</sequence>
<dbReference type="InterPro" id="IPR053215">
    <property type="entry name" value="TKL_Ser/Thr_kinase"/>
</dbReference>
<keyword evidence="3" id="KW-1185">Reference proteome</keyword>
<dbReference type="PANTHER" id="PTHR45756">
    <property type="entry name" value="PALMITOYLTRANSFERASE"/>
    <property type="match status" value="1"/>
</dbReference>
<evidence type="ECO:0000313" key="3">
    <source>
        <dbReference type="Proteomes" id="UP000789375"/>
    </source>
</evidence>
<dbReference type="EMBL" id="CAJVPP010021373">
    <property type="protein sequence ID" value="CAG8742692.1"/>
    <property type="molecule type" value="Genomic_DNA"/>
</dbReference>
<gene>
    <name evidence="2" type="ORF">FMOSSE_LOCUS16240</name>
</gene>
<dbReference type="InterPro" id="IPR011009">
    <property type="entry name" value="Kinase-like_dom_sf"/>
</dbReference>
<evidence type="ECO:0000313" key="2">
    <source>
        <dbReference type="EMBL" id="CAG8742692.1"/>
    </source>
</evidence>
<dbReference type="InterPro" id="IPR000719">
    <property type="entry name" value="Prot_kinase_dom"/>
</dbReference>
<dbReference type="InterPro" id="IPR001245">
    <property type="entry name" value="Ser-Thr/Tyr_kinase_cat_dom"/>
</dbReference>
<reference evidence="2" key="1">
    <citation type="submission" date="2021-06" db="EMBL/GenBank/DDBJ databases">
        <authorList>
            <person name="Kallberg Y."/>
            <person name="Tangrot J."/>
            <person name="Rosling A."/>
        </authorList>
    </citation>
    <scope>NUCLEOTIDE SEQUENCE</scope>
    <source>
        <strain evidence="2">87-6 pot B 2015</strain>
    </source>
</reference>
<dbReference type="GO" id="GO:0004672">
    <property type="term" value="F:protein kinase activity"/>
    <property type="evidence" value="ECO:0007669"/>
    <property type="project" value="InterPro"/>
</dbReference>
<accession>A0A9N9NKR3</accession>
<organism evidence="2 3">
    <name type="scientific">Funneliformis mosseae</name>
    <name type="common">Endomycorrhizal fungus</name>
    <name type="synonym">Glomus mosseae</name>
    <dbReference type="NCBI Taxonomy" id="27381"/>
    <lineage>
        <taxon>Eukaryota</taxon>
        <taxon>Fungi</taxon>
        <taxon>Fungi incertae sedis</taxon>
        <taxon>Mucoromycota</taxon>
        <taxon>Glomeromycotina</taxon>
        <taxon>Glomeromycetes</taxon>
        <taxon>Glomerales</taxon>
        <taxon>Glomeraceae</taxon>
        <taxon>Funneliformis</taxon>
    </lineage>
</organism>
<feature type="non-terminal residue" evidence="2">
    <location>
        <position position="114"/>
    </location>
</feature>
<evidence type="ECO:0000259" key="1">
    <source>
        <dbReference type="PROSITE" id="PS50011"/>
    </source>
</evidence>
<dbReference type="PROSITE" id="PS50011">
    <property type="entry name" value="PROTEIN_KINASE_DOM"/>
    <property type="match status" value="1"/>
</dbReference>
<dbReference type="Proteomes" id="UP000789375">
    <property type="component" value="Unassembled WGS sequence"/>
</dbReference>
<dbReference type="PANTHER" id="PTHR45756:SF1">
    <property type="entry name" value="PROTEIN KINASE DOMAIN CONTAINING PROTEIN"/>
    <property type="match status" value="1"/>
</dbReference>
<dbReference type="SUPFAM" id="SSF56112">
    <property type="entry name" value="Protein kinase-like (PK-like)"/>
    <property type="match status" value="1"/>
</dbReference>